<dbReference type="EMBL" id="AAASTI010000005">
    <property type="protein sequence ID" value="EAE5604462.1"/>
    <property type="molecule type" value="Genomic_DNA"/>
</dbReference>
<evidence type="ECO:0000313" key="6">
    <source>
        <dbReference type="Proteomes" id="UP000401273"/>
    </source>
</evidence>
<dbReference type="Proteomes" id="UP000332711">
    <property type="component" value="Unassembled WGS sequence"/>
</dbReference>
<reference evidence="4 6" key="2">
    <citation type="submission" date="2019-03" db="EMBL/GenBank/DDBJ databases">
        <authorList>
            <person name="Ashton P.M."/>
            <person name="Dallman T."/>
            <person name="Nair S."/>
            <person name="De Pinna E."/>
            <person name="Peters T."/>
            <person name="Grant K."/>
        </authorList>
    </citation>
    <scope>NUCLEOTIDE SEQUENCE [LARGE SCALE GENOMIC DNA]</scope>
    <source>
        <strain evidence="2">RL15000271</strain>
        <strain evidence="3">RL15000440</strain>
    </source>
</reference>
<organism evidence="2 6">
    <name type="scientific">Listeria monocytogenes</name>
    <dbReference type="NCBI Taxonomy" id="1639"/>
    <lineage>
        <taxon>Bacteria</taxon>
        <taxon>Bacillati</taxon>
        <taxon>Bacillota</taxon>
        <taxon>Bacilli</taxon>
        <taxon>Bacillales</taxon>
        <taxon>Listeriaceae</taxon>
        <taxon>Listeria</taxon>
    </lineage>
</organism>
<reference evidence="1 5" key="1">
    <citation type="submission" date="2018-06" db="EMBL/GenBank/DDBJ databases">
        <authorList>
            <consortium name="GenomeTrakr: Next Generation Sequencing Network for Food Pathogen Tracability"/>
        </authorList>
    </citation>
    <scope>NUCLEOTIDE SEQUENCE [LARGE SCALE GENOMIC DNA]</scope>
    <source>
        <strain evidence="1 5">NYAG13B12507-5</strain>
    </source>
</reference>
<dbReference type="Proteomes" id="UP000401273">
    <property type="component" value="Unassembled WGS sequence"/>
</dbReference>
<proteinExistence type="predicted"/>
<sequence>MITNDDIKFMQSAREEMLAGRKFEVELLIEVANNVDPDTGEPLESQVASKIVSAHVTENAGKQVEINDGVLTKSADIKVDISLEDWTPITFFNYAQKKYKVVGTPQKGIGQRNRVEVLGELIH</sequence>
<name>A0A458YEY0_LISMN</name>
<dbReference type="EMBL" id="AAAPCR010000004">
    <property type="protein sequence ID" value="EAD8145595.1"/>
    <property type="molecule type" value="Genomic_DNA"/>
</dbReference>
<evidence type="ECO:0000313" key="1">
    <source>
        <dbReference type="EMBL" id="EAD8145595.1"/>
    </source>
</evidence>
<evidence type="ECO:0000313" key="5">
    <source>
        <dbReference type="Proteomes" id="UP000371553"/>
    </source>
</evidence>
<accession>A0A458YEY0</accession>
<dbReference type="Proteomes" id="UP000371553">
    <property type="component" value="Unassembled WGS sequence"/>
</dbReference>
<evidence type="ECO:0008006" key="7">
    <source>
        <dbReference type="Google" id="ProtNLM"/>
    </source>
</evidence>
<evidence type="ECO:0000313" key="4">
    <source>
        <dbReference type="Proteomes" id="UP000332711"/>
    </source>
</evidence>
<evidence type="ECO:0000313" key="2">
    <source>
        <dbReference type="EMBL" id="EAE2898199.1"/>
    </source>
</evidence>
<evidence type="ECO:0000313" key="3">
    <source>
        <dbReference type="EMBL" id="EAE5604462.1"/>
    </source>
</evidence>
<gene>
    <name evidence="1" type="ORF">CD20_05875</name>
    <name evidence="2" type="ORF">E1W43_09605</name>
    <name evidence="3" type="ORF">E1X78_10095</name>
</gene>
<comment type="caution">
    <text evidence="2">The sequence shown here is derived from an EMBL/GenBank/DDBJ whole genome shotgun (WGS) entry which is preliminary data.</text>
</comment>
<dbReference type="AlphaFoldDB" id="A0A458YEY0"/>
<dbReference type="EMBL" id="AAARLF010000005">
    <property type="protein sequence ID" value="EAE2898199.1"/>
    <property type="molecule type" value="Genomic_DNA"/>
</dbReference>
<protein>
    <recommendedName>
        <fullName evidence="7">Phage protein</fullName>
    </recommendedName>
</protein>
<dbReference type="RefSeq" id="WP_031669091.1">
    <property type="nucleotide sequence ID" value="NZ_CADEHJ010000001.1"/>
</dbReference>